<accession>A0A2T3IL40</accession>
<keyword evidence="1" id="KW-1133">Transmembrane helix</keyword>
<reference evidence="3 4" key="1">
    <citation type="submission" date="2018-03" db="EMBL/GenBank/DDBJ databases">
        <title>Whole genome sequencing of Histamine producing bacteria.</title>
        <authorList>
            <person name="Butler K."/>
        </authorList>
    </citation>
    <scope>NUCLEOTIDE SEQUENCE [LARGE SCALE GENOMIC DNA]</scope>
    <source>
        <strain evidence="3 4">JCM 13586</strain>
    </source>
</reference>
<evidence type="ECO:0000313" key="4">
    <source>
        <dbReference type="Proteomes" id="UP000241222"/>
    </source>
</evidence>
<comment type="caution">
    <text evidence="3">The sequence shown here is derived from an EMBL/GenBank/DDBJ whole genome shotgun (WGS) entry which is preliminary data.</text>
</comment>
<dbReference type="EMBL" id="PYMH01000021">
    <property type="protein sequence ID" value="PSU29065.1"/>
    <property type="molecule type" value="Genomic_DNA"/>
</dbReference>
<dbReference type="GO" id="GO:0003676">
    <property type="term" value="F:nucleic acid binding"/>
    <property type="evidence" value="ECO:0007669"/>
    <property type="project" value="InterPro"/>
</dbReference>
<dbReference type="CDD" id="cd04458">
    <property type="entry name" value="CSP_CDS"/>
    <property type="match status" value="1"/>
</dbReference>
<name>A0A2T3IL40_9GAMM</name>
<dbReference type="OrthoDB" id="9810590at2"/>
<protein>
    <recommendedName>
        <fullName evidence="2">CSD domain-containing protein</fullName>
    </recommendedName>
</protein>
<dbReference type="SUPFAM" id="SSF50249">
    <property type="entry name" value="Nucleic acid-binding proteins"/>
    <property type="match status" value="1"/>
</dbReference>
<dbReference type="Pfam" id="PF00313">
    <property type="entry name" value="CSD"/>
    <property type="match status" value="1"/>
</dbReference>
<dbReference type="RefSeq" id="WP_107351630.1">
    <property type="nucleotide sequence ID" value="NZ_PYMH01000021.1"/>
</dbReference>
<dbReference type="InterPro" id="IPR002059">
    <property type="entry name" value="CSP_DNA-bd"/>
</dbReference>
<gene>
    <name evidence="3" type="ORF">C9I99_25400</name>
</gene>
<dbReference type="Proteomes" id="UP000241222">
    <property type="component" value="Unassembled WGS sequence"/>
</dbReference>
<dbReference type="Gene3D" id="2.40.50.140">
    <property type="entry name" value="Nucleic acid-binding proteins"/>
    <property type="match status" value="1"/>
</dbReference>
<keyword evidence="1" id="KW-0812">Transmembrane</keyword>
<feature type="domain" description="CSD" evidence="2">
    <location>
        <begin position="16"/>
        <end position="42"/>
    </location>
</feature>
<evidence type="ECO:0000259" key="2">
    <source>
        <dbReference type="Pfam" id="PF00313"/>
    </source>
</evidence>
<proteinExistence type="predicted"/>
<sequence length="100" mass="11900">MLTDCFIEDCVTTKTAGTVKWFNEAKRFGFIPQDNGGNAVFFYNKFKCDGKLHHFYISPFVIFILHVILRSLMSRRTSRQRFWYKKSCDEKSPITKRKYV</sequence>
<dbReference type="AlphaFoldDB" id="A0A2T3IL40"/>
<feature type="transmembrane region" description="Helical" evidence="1">
    <location>
        <begin position="55"/>
        <end position="73"/>
    </location>
</feature>
<keyword evidence="1" id="KW-0472">Membrane</keyword>
<evidence type="ECO:0000313" key="3">
    <source>
        <dbReference type="EMBL" id="PSU29065.1"/>
    </source>
</evidence>
<organism evidence="3 4">
    <name type="scientific">Photobacterium lutimaris</name>
    <dbReference type="NCBI Taxonomy" id="388278"/>
    <lineage>
        <taxon>Bacteria</taxon>
        <taxon>Pseudomonadati</taxon>
        <taxon>Pseudomonadota</taxon>
        <taxon>Gammaproteobacteria</taxon>
        <taxon>Vibrionales</taxon>
        <taxon>Vibrionaceae</taxon>
        <taxon>Photobacterium</taxon>
    </lineage>
</organism>
<evidence type="ECO:0000256" key="1">
    <source>
        <dbReference type="SAM" id="Phobius"/>
    </source>
</evidence>
<keyword evidence="4" id="KW-1185">Reference proteome</keyword>
<dbReference type="InterPro" id="IPR012340">
    <property type="entry name" value="NA-bd_OB-fold"/>
</dbReference>